<organism evidence="3 4">
    <name type="scientific">Afipia massiliensis</name>
    <dbReference type="NCBI Taxonomy" id="211460"/>
    <lineage>
        <taxon>Bacteria</taxon>
        <taxon>Pseudomonadati</taxon>
        <taxon>Pseudomonadota</taxon>
        <taxon>Alphaproteobacteria</taxon>
        <taxon>Hyphomicrobiales</taxon>
        <taxon>Nitrobacteraceae</taxon>
        <taxon>Afipia</taxon>
    </lineage>
</organism>
<evidence type="ECO:0000256" key="1">
    <source>
        <dbReference type="SAM" id="MobiDB-lite"/>
    </source>
</evidence>
<evidence type="ECO:0000313" key="4">
    <source>
        <dbReference type="Proteomes" id="UP000521227"/>
    </source>
</evidence>
<feature type="signal peptide" evidence="2">
    <location>
        <begin position="1"/>
        <end position="28"/>
    </location>
</feature>
<accession>A0A840MV65</accession>
<feature type="compositionally biased region" description="Basic residues" evidence="1">
    <location>
        <begin position="68"/>
        <end position="80"/>
    </location>
</feature>
<feature type="chain" id="PRO_5033011472" evidence="2">
    <location>
        <begin position="29"/>
        <end position="80"/>
    </location>
</feature>
<feature type="compositionally biased region" description="Basic and acidic residues" evidence="1">
    <location>
        <begin position="47"/>
        <end position="57"/>
    </location>
</feature>
<keyword evidence="2" id="KW-0732">Signal</keyword>
<dbReference type="AlphaFoldDB" id="A0A840MV65"/>
<comment type="caution">
    <text evidence="3">The sequence shown here is derived from an EMBL/GenBank/DDBJ whole genome shotgun (WGS) entry which is preliminary data.</text>
</comment>
<dbReference type="Proteomes" id="UP000521227">
    <property type="component" value="Unassembled WGS sequence"/>
</dbReference>
<reference evidence="3 4" key="1">
    <citation type="submission" date="2020-08" db="EMBL/GenBank/DDBJ databases">
        <title>Genomic Encyclopedia of Type Strains, Phase IV (KMG-IV): sequencing the most valuable type-strain genomes for metagenomic binning, comparative biology and taxonomic classification.</title>
        <authorList>
            <person name="Goeker M."/>
        </authorList>
    </citation>
    <scope>NUCLEOTIDE SEQUENCE [LARGE SCALE GENOMIC DNA]</scope>
    <source>
        <strain evidence="3 4">DSM 17498</strain>
    </source>
</reference>
<evidence type="ECO:0000313" key="3">
    <source>
        <dbReference type="EMBL" id="MBB5050552.1"/>
    </source>
</evidence>
<evidence type="ECO:0000256" key="2">
    <source>
        <dbReference type="SAM" id="SignalP"/>
    </source>
</evidence>
<gene>
    <name evidence="3" type="ORF">HNQ36_000500</name>
</gene>
<proteinExistence type="predicted"/>
<name>A0A840MV65_9BRAD</name>
<sequence length="80" mass="9059">MNCHTKRAAAFFLLVIAAALPSITPASARGGGAANIMGSPGYQRALEESRKRYRESYRQPYVHPQSVHPRKKYRHRGQRH</sequence>
<dbReference type="EMBL" id="JACHIJ010000001">
    <property type="protein sequence ID" value="MBB5050552.1"/>
    <property type="molecule type" value="Genomic_DNA"/>
</dbReference>
<feature type="region of interest" description="Disordered" evidence="1">
    <location>
        <begin position="47"/>
        <end position="80"/>
    </location>
</feature>
<dbReference type="RefSeq" id="WP_184082362.1">
    <property type="nucleotide sequence ID" value="NZ_JACHIJ010000001.1"/>
</dbReference>
<protein>
    <submittedName>
        <fullName evidence="3">Uncharacterized protein</fullName>
    </submittedName>
</protein>